<keyword evidence="2" id="KW-1185">Reference proteome</keyword>
<accession>A0ABY6GU60</accession>
<protein>
    <submittedName>
        <fullName evidence="1">Uncharacterized protein</fullName>
    </submittedName>
</protein>
<proteinExistence type="predicted"/>
<name>A0ABY6GU60_9GAMM</name>
<dbReference type="RefSeq" id="WP_262598612.1">
    <property type="nucleotide sequence ID" value="NZ_CP103300.1"/>
</dbReference>
<evidence type="ECO:0000313" key="2">
    <source>
        <dbReference type="Proteomes" id="UP001163255"/>
    </source>
</evidence>
<evidence type="ECO:0000313" key="1">
    <source>
        <dbReference type="EMBL" id="UYM16313.1"/>
    </source>
</evidence>
<sequence>MTEQFLLDIRQHDGVFYQDLAGQFDRYECPDFLLNLRTVVRIRYDNADDSFLRLEAIRGSIQFIEISGQELFLLFSDAGMGEYNRYKRQISEFVIGSCGQKPELEVV</sequence>
<dbReference type="Proteomes" id="UP001163255">
    <property type="component" value="Chromosome"/>
</dbReference>
<dbReference type="EMBL" id="CP103300">
    <property type="protein sequence ID" value="UYM16313.1"/>
    <property type="molecule type" value="Genomic_DNA"/>
</dbReference>
<organism evidence="1 2">
    <name type="scientific">Endozoicomonas euniceicola</name>
    <dbReference type="NCBI Taxonomy" id="1234143"/>
    <lineage>
        <taxon>Bacteria</taxon>
        <taxon>Pseudomonadati</taxon>
        <taxon>Pseudomonadota</taxon>
        <taxon>Gammaproteobacteria</taxon>
        <taxon>Oceanospirillales</taxon>
        <taxon>Endozoicomonadaceae</taxon>
        <taxon>Endozoicomonas</taxon>
    </lineage>
</organism>
<gene>
    <name evidence="1" type="ORF">NX720_26555</name>
</gene>
<reference evidence="1" key="1">
    <citation type="submission" date="2022-10" db="EMBL/GenBank/DDBJ databases">
        <title>Completed Genome Sequence of two octocoral isolated bacterium, Endozoicomonas euniceicola EF212T and Endozoicomonas gorgoniicola PS125T.</title>
        <authorList>
            <person name="Chiou Y.-J."/>
            <person name="Chen Y.-H."/>
        </authorList>
    </citation>
    <scope>NUCLEOTIDE SEQUENCE</scope>
    <source>
        <strain evidence="1">EF212</strain>
    </source>
</reference>